<feature type="domain" description="Isochorismatase-like" evidence="2">
    <location>
        <begin position="5"/>
        <end position="141"/>
    </location>
</feature>
<dbReference type="Pfam" id="PF00857">
    <property type="entry name" value="Isochorismatase"/>
    <property type="match status" value="1"/>
</dbReference>
<evidence type="ECO:0000313" key="4">
    <source>
        <dbReference type="Proteomes" id="UP000034176"/>
    </source>
</evidence>
<keyword evidence="1 3" id="KW-0378">Hydrolase</keyword>
<dbReference type="InterPro" id="IPR036380">
    <property type="entry name" value="Isochorismatase-like_sf"/>
</dbReference>
<dbReference type="EMBL" id="LBPN01000017">
    <property type="protein sequence ID" value="KKP58686.1"/>
    <property type="molecule type" value="Genomic_DNA"/>
</dbReference>
<evidence type="ECO:0000256" key="1">
    <source>
        <dbReference type="ARBA" id="ARBA00022801"/>
    </source>
</evidence>
<gene>
    <name evidence="3" type="ORF">UR52_C0017G0002</name>
</gene>
<dbReference type="Proteomes" id="UP000034176">
    <property type="component" value="Unassembled WGS sequence"/>
</dbReference>
<dbReference type="Gene3D" id="3.40.50.850">
    <property type="entry name" value="Isochorismatase-like"/>
    <property type="match status" value="1"/>
</dbReference>
<dbReference type="STRING" id="1618434.UR52_C0017G0002"/>
<dbReference type="AlphaFoldDB" id="A0A0G0B4R7"/>
<evidence type="ECO:0000313" key="3">
    <source>
        <dbReference type="EMBL" id="KKP58686.1"/>
    </source>
</evidence>
<dbReference type="InterPro" id="IPR000868">
    <property type="entry name" value="Isochorismatase-like_dom"/>
</dbReference>
<name>A0A0G0B4R7_9BACT</name>
<proteinExistence type="predicted"/>
<dbReference type="PANTHER" id="PTHR43540:SF6">
    <property type="entry name" value="ISOCHORISMATASE-LIKE DOMAIN-CONTAINING PROTEIN"/>
    <property type="match status" value="1"/>
</dbReference>
<accession>A0A0G0B4R7</accession>
<dbReference type="CDD" id="cd00431">
    <property type="entry name" value="cysteine_hydrolases"/>
    <property type="match status" value="1"/>
</dbReference>
<dbReference type="GO" id="GO:0016787">
    <property type="term" value="F:hydrolase activity"/>
    <property type="evidence" value="ECO:0007669"/>
    <property type="project" value="UniProtKB-KW"/>
</dbReference>
<evidence type="ECO:0000259" key="2">
    <source>
        <dbReference type="Pfam" id="PF00857"/>
    </source>
</evidence>
<sequence>MSKNALLVIDVQKYYINEHTKNIPRKIEDFIKQNNFDFILFTKFVNHKNSNMYKVFNWSKMMSSLDTDICDNLIQFVQKDKVFQKDTYSVFKTEQFRDFLKNNNIGELTLCGLDADACILATAYDGFDLGYKIHVLDELTGCHVGEEFRKDVMWEKNLENMDWKL</sequence>
<reference evidence="3 4" key="1">
    <citation type="journal article" date="2015" name="Nature">
        <title>rRNA introns, odd ribosomes, and small enigmatic genomes across a large radiation of phyla.</title>
        <authorList>
            <person name="Brown C.T."/>
            <person name="Hug L.A."/>
            <person name="Thomas B.C."/>
            <person name="Sharon I."/>
            <person name="Castelle C.J."/>
            <person name="Singh A."/>
            <person name="Wilkins M.J."/>
            <person name="Williams K.H."/>
            <person name="Banfield J.F."/>
        </authorList>
    </citation>
    <scope>NUCLEOTIDE SEQUENCE [LARGE SCALE GENOMIC DNA]</scope>
</reference>
<dbReference type="SUPFAM" id="SSF52499">
    <property type="entry name" value="Isochorismatase-like hydrolases"/>
    <property type="match status" value="1"/>
</dbReference>
<comment type="caution">
    <text evidence="3">The sequence shown here is derived from an EMBL/GenBank/DDBJ whole genome shotgun (WGS) entry which is preliminary data.</text>
</comment>
<protein>
    <submittedName>
        <fullName evidence="3">Isochorismatase hydrolase family protein</fullName>
    </submittedName>
</protein>
<organism evidence="3 4">
    <name type="scientific">Candidatus Gottesmanbacteria bacterium GW2011_GWA1_34_13</name>
    <dbReference type="NCBI Taxonomy" id="1618434"/>
    <lineage>
        <taxon>Bacteria</taxon>
        <taxon>Candidatus Gottesmaniibacteriota</taxon>
    </lineage>
</organism>
<dbReference type="PANTHER" id="PTHR43540">
    <property type="entry name" value="PEROXYUREIDOACRYLATE/UREIDOACRYLATE AMIDOHYDROLASE-RELATED"/>
    <property type="match status" value="1"/>
</dbReference>
<dbReference type="InterPro" id="IPR050272">
    <property type="entry name" value="Isochorismatase-like_hydrls"/>
</dbReference>